<organism evidence="2 3">
    <name type="scientific">Alicyclobacillus ferrooxydans</name>
    <dbReference type="NCBI Taxonomy" id="471514"/>
    <lineage>
        <taxon>Bacteria</taxon>
        <taxon>Bacillati</taxon>
        <taxon>Bacillota</taxon>
        <taxon>Bacilli</taxon>
        <taxon>Bacillales</taxon>
        <taxon>Alicyclobacillaceae</taxon>
        <taxon>Alicyclobacillus</taxon>
    </lineage>
</organism>
<dbReference type="PATRIC" id="fig|471514.4.peg.1975"/>
<proteinExistence type="predicted"/>
<evidence type="ECO:0000313" key="2">
    <source>
        <dbReference type="EMBL" id="KPV43669.1"/>
    </source>
</evidence>
<feature type="transmembrane region" description="Helical" evidence="1">
    <location>
        <begin position="12"/>
        <end position="35"/>
    </location>
</feature>
<keyword evidence="3" id="KW-1185">Reference proteome</keyword>
<dbReference type="InterPro" id="IPR007462">
    <property type="entry name" value="COV1-like"/>
</dbReference>
<comment type="caution">
    <text evidence="2">The sequence shown here is derived from an EMBL/GenBank/DDBJ whole genome shotgun (WGS) entry which is preliminary data.</text>
</comment>
<protein>
    <recommendedName>
        <fullName evidence="4">DUF502 domain-containing protein</fullName>
    </recommendedName>
</protein>
<dbReference type="OrthoDB" id="9789516at2"/>
<sequence length="204" mass="22545">MAFLRQIAKHFGIGLVTVLPFALVIWVVVSVFNIVDSWFGPEFDHLVGANLPGAGFLLVVIAITLVGFLTKLYISHQLFVMMDALFERIPIVKSLYSMFKEIVNNLLGHRRGFRQTVLVAWPDDRALMLGFVTTENLSPQVDPDGDHIAVYIPNAFQFAGITAIVRRDQVRPCGLTVEEAIKFSLSAGLGNGRNAKVKDQSSDS</sequence>
<feature type="transmembrane region" description="Helical" evidence="1">
    <location>
        <begin position="55"/>
        <end position="74"/>
    </location>
</feature>
<dbReference type="PANTHER" id="PTHR31876:SF26">
    <property type="entry name" value="PROTEIN LIKE COV 2"/>
    <property type="match status" value="1"/>
</dbReference>
<dbReference type="STRING" id="471514.AN477_10865"/>
<evidence type="ECO:0000256" key="1">
    <source>
        <dbReference type="SAM" id="Phobius"/>
    </source>
</evidence>
<dbReference type="EMBL" id="LJCO01000046">
    <property type="protein sequence ID" value="KPV43669.1"/>
    <property type="molecule type" value="Genomic_DNA"/>
</dbReference>
<evidence type="ECO:0008006" key="4">
    <source>
        <dbReference type="Google" id="ProtNLM"/>
    </source>
</evidence>
<dbReference type="Proteomes" id="UP000050482">
    <property type="component" value="Unassembled WGS sequence"/>
</dbReference>
<dbReference type="Pfam" id="PF04367">
    <property type="entry name" value="DUF502"/>
    <property type="match status" value="1"/>
</dbReference>
<keyword evidence="1" id="KW-0812">Transmembrane</keyword>
<name>A0A0N8PP91_9BACL</name>
<dbReference type="AlphaFoldDB" id="A0A0N8PP91"/>
<reference evidence="2 3" key="1">
    <citation type="submission" date="2015-09" db="EMBL/GenBank/DDBJ databases">
        <title>Draft genome sequence of Alicyclobacillus ferrooxydans DSM 22381.</title>
        <authorList>
            <person name="Hemp J."/>
        </authorList>
    </citation>
    <scope>NUCLEOTIDE SEQUENCE [LARGE SCALE GENOMIC DNA]</scope>
    <source>
        <strain evidence="2 3">TC-34</strain>
    </source>
</reference>
<evidence type="ECO:0000313" key="3">
    <source>
        <dbReference type="Proteomes" id="UP000050482"/>
    </source>
</evidence>
<gene>
    <name evidence="2" type="ORF">AN477_10865</name>
</gene>
<accession>A0A0N8PP91</accession>
<dbReference type="PANTHER" id="PTHR31876">
    <property type="entry name" value="COV-LIKE PROTEIN 1"/>
    <property type="match status" value="1"/>
</dbReference>
<keyword evidence="1" id="KW-1133">Transmembrane helix</keyword>
<dbReference type="RefSeq" id="WP_054969188.1">
    <property type="nucleotide sequence ID" value="NZ_LJCO01000046.1"/>
</dbReference>
<keyword evidence="1" id="KW-0472">Membrane</keyword>